<gene>
    <name evidence="1" type="ORF">SAMN05660324_0094</name>
</gene>
<protein>
    <submittedName>
        <fullName evidence="1">Predicted flavoprotein CzcO associated with the cation diffusion facilitator CzcD</fullName>
    </submittedName>
</protein>
<dbReference type="Proteomes" id="UP000198863">
    <property type="component" value="Unassembled WGS sequence"/>
</dbReference>
<dbReference type="EMBL" id="FNCF01000011">
    <property type="protein sequence ID" value="SDH18318.1"/>
    <property type="molecule type" value="Genomic_DNA"/>
</dbReference>
<dbReference type="PRINTS" id="PR00469">
    <property type="entry name" value="PNDRDTASEII"/>
</dbReference>
<dbReference type="InterPro" id="IPR036188">
    <property type="entry name" value="FAD/NAD-bd_sf"/>
</dbReference>
<dbReference type="InterPro" id="IPR051209">
    <property type="entry name" value="FAD-bind_Monooxygenase_sf"/>
</dbReference>
<dbReference type="AlphaFoldDB" id="A0A1G8ABK0"/>
<dbReference type="PRINTS" id="PR00368">
    <property type="entry name" value="FADPNR"/>
</dbReference>
<dbReference type="Gene3D" id="3.50.50.60">
    <property type="entry name" value="FAD/NAD(P)-binding domain"/>
    <property type="match status" value="2"/>
</dbReference>
<sequence length="490" mass="53196">MPPENTSIVIIGAGPAGIGMAVELLRRGITDFTVLEKADAVGGTWRDNRYPGVACDVPALYYGYSFAPNTAARSTFASGAELLDYFQGVASANDVLPHVHHGVEVASAVWDGTGWDVESTTGERWHADIVITAVGRLHRPRFPDIPGLADFTGLLAHSAQWDPTTDLHGRRLGIIGTGSSAVQMVVGASPVVEHLDLFQRTPQWVYPLADEPLPEQVRAHLAASPEAARAAYDAIEKQIAAAADAMVNGDQVRIDERDDAVRAALAGVRDPELRRKLTPGYEIGCKRLVVSGKFYDAVQQENVELVTEGIERIEADGVRTVDGVLHRLDTLILATGFRADAFLRPMRVVGEDGVDLDTVWADTFTNYKSVAIPHMPNFFTINGPFSPGGSLSILTVIEQHIGYVLQLVDTIRAQRVAVVPDTDRTQELFDEVREKATKTVWFTGGCQSWYLGADGLPIVAPLTLDQLREDMRRPVLDDFDITPLPAGASS</sequence>
<name>A0A1G8ABK0_9ACTN</name>
<proteinExistence type="predicted"/>
<accession>A0A1G8ABK0</accession>
<dbReference type="Pfam" id="PF13738">
    <property type="entry name" value="Pyr_redox_3"/>
    <property type="match status" value="1"/>
</dbReference>
<dbReference type="PANTHER" id="PTHR42877">
    <property type="entry name" value="L-ORNITHINE N(5)-MONOOXYGENASE-RELATED"/>
    <property type="match status" value="1"/>
</dbReference>
<dbReference type="RefSeq" id="WP_165640365.1">
    <property type="nucleotide sequence ID" value="NZ_FNCF01000011.1"/>
</dbReference>
<keyword evidence="2" id="KW-1185">Reference proteome</keyword>
<reference evidence="2" key="1">
    <citation type="submission" date="2016-10" db="EMBL/GenBank/DDBJ databases">
        <authorList>
            <person name="Varghese N."/>
            <person name="Submissions S."/>
        </authorList>
    </citation>
    <scope>NUCLEOTIDE SEQUENCE [LARGE SCALE GENOMIC DNA]</scope>
    <source>
        <strain evidence="2">DSM 44526</strain>
    </source>
</reference>
<organism evidence="1 2">
    <name type="scientific">Klenkia brasiliensis</name>
    <dbReference type="NCBI Taxonomy" id="333142"/>
    <lineage>
        <taxon>Bacteria</taxon>
        <taxon>Bacillati</taxon>
        <taxon>Actinomycetota</taxon>
        <taxon>Actinomycetes</taxon>
        <taxon>Geodermatophilales</taxon>
        <taxon>Geodermatophilaceae</taxon>
        <taxon>Klenkia</taxon>
    </lineage>
</organism>
<dbReference type="SUPFAM" id="SSF51905">
    <property type="entry name" value="FAD/NAD(P)-binding domain"/>
    <property type="match status" value="2"/>
</dbReference>
<evidence type="ECO:0000313" key="1">
    <source>
        <dbReference type="EMBL" id="SDH18318.1"/>
    </source>
</evidence>
<evidence type="ECO:0000313" key="2">
    <source>
        <dbReference type="Proteomes" id="UP000198863"/>
    </source>
</evidence>
<dbReference type="PANTHER" id="PTHR42877:SF4">
    <property type="entry name" value="FAD_NAD(P)-BINDING DOMAIN-CONTAINING PROTEIN-RELATED"/>
    <property type="match status" value="1"/>
</dbReference>